<proteinExistence type="predicted"/>
<dbReference type="EMBL" id="MU839040">
    <property type="protein sequence ID" value="KAK1762247.1"/>
    <property type="molecule type" value="Genomic_DNA"/>
</dbReference>
<protein>
    <recommendedName>
        <fullName evidence="4">Secreted protein</fullName>
    </recommendedName>
</protein>
<keyword evidence="3" id="KW-1185">Reference proteome</keyword>
<evidence type="ECO:0000313" key="2">
    <source>
        <dbReference type="EMBL" id="KAK1762247.1"/>
    </source>
</evidence>
<gene>
    <name evidence="2" type="ORF">QBC33DRAFT_552409</name>
</gene>
<dbReference type="Proteomes" id="UP001244011">
    <property type="component" value="Unassembled WGS sequence"/>
</dbReference>
<dbReference type="GeneID" id="85312496"/>
<feature type="chain" id="PRO_5042606796" description="Secreted protein" evidence="1">
    <location>
        <begin position="26"/>
        <end position="121"/>
    </location>
</feature>
<accession>A0AAJ0BSJ3</accession>
<evidence type="ECO:0000256" key="1">
    <source>
        <dbReference type="SAM" id="SignalP"/>
    </source>
</evidence>
<dbReference type="AlphaFoldDB" id="A0AAJ0BSJ3"/>
<comment type="caution">
    <text evidence="2">The sequence shown here is derived from an EMBL/GenBank/DDBJ whole genome shotgun (WGS) entry which is preliminary data.</text>
</comment>
<evidence type="ECO:0000313" key="3">
    <source>
        <dbReference type="Proteomes" id="UP001244011"/>
    </source>
</evidence>
<reference evidence="2" key="1">
    <citation type="submission" date="2023-06" db="EMBL/GenBank/DDBJ databases">
        <title>Genome-scale phylogeny and comparative genomics of the fungal order Sordariales.</title>
        <authorList>
            <consortium name="Lawrence Berkeley National Laboratory"/>
            <person name="Hensen N."/>
            <person name="Bonometti L."/>
            <person name="Westerberg I."/>
            <person name="Brannstrom I.O."/>
            <person name="Guillou S."/>
            <person name="Cros-Aarteil S."/>
            <person name="Calhoun S."/>
            <person name="Haridas S."/>
            <person name="Kuo A."/>
            <person name="Mondo S."/>
            <person name="Pangilinan J."/>
            <person name="Riley R."/>
            <person name="Labutti K."/>
            <person name="Andreopoulos B."/>
            <person name="Lipzen A."/>
            <person name="Chen C."/>
            <person name="Yanf M."/>
            <person name="Daum C."/>
            <person name="Ng V."/>
            <person name="Clum A."/>
            <person name="Steindorff A."/>
            <person name="Ohm R."/>
            <person name="Martin F."/>
            <person name="Silar P."/>
            <person name="Natvig D."/>
            <person name="Lalanne C."/>
            <person name="Gautier V."/>
            <person name="Ament-Velasquez S.L."/>
            <person name="Kruys A."/>
            <person name="Hutchinson M.I."/>
            <person name="Powell A.J."/>
            <person name="Barry K."/>
            <person name="Miller A.N."/>
            <person name="Grigoriev I.V."/>
            <person name="Debuchy R."/>
            <person name="Gladieux P."/>
            <person name="Thoren M.H."/>
            <person name="Johannesson H."/>
        </authorList>
    </citation>
    <scope>NUCLEOTIDE SEQUENCE</scope>
    <source>
        <strain evidence="2">8032-3</strain>
    </source>
</reference>
<sequence>MLRSQVAVAVAVAVAPSVAVCRCRAEEVIHSFHAPAHPCRFRHSPAMWFSAPEACHCASPSGICICLLLIPAGTSEGENEGADTGIRHSSLVGCWWNRLPMPTRFHDQSCSAAPTGWPHTS</sequence>
<evidence type="ECO:0008006" key="4">
    <source>
        <dbReference type="Google" id="ProtNLM"/>
    </source>
</evidence>
<feature type="signal peptide" evidence="1">
    <location>
        <begin position="1"/>
        <end position="25"/>
    </location>
</feature>
<keyword evidence="1" id="KW-0732">Signal</keyword>
<dbReference type="RefSeq" id="XP_060278460.1">
    <property type="nucleotide sequence ID" value="XM_060429309.1"/>
</dbReference>
<organism evidence="2 3">
    <name type="scientific">Phialemonium atrogriseum</name>
    <dbReference type="NCBI Taxonomy" id="1093897"/>
    <lineage>
        <taxon>Eukaryota</taxon>
        <taxon>Fungi</taxon>
        <taxon>Dikarya</taxon>
        <taxon>Ascomycota</taxon>
        <taxon>Pezizomycotina</taxon>
        <taxon>Sordariomycetes</taxon>
        <taxon>Sordariomycetidae</taxon>
        <taxon>Cephalothecales</taxon>
        <taxon>Cephalothecaceae</taxon>
        <taxon>Phialemonium</taxon>
    </lineage>
</organism>
<name>A0AAJ0BSJ3_9PEZI</name>